<dbReference type="EMBL" id="FOYL01000002">
    <property type="protein sequence ID" value="SFR04767.1"/>
    <property type="molecule type" value="Genomic_DNA"/>
</dbReference>
<protein>
    <submittedName>
        <fullName evidence="1">Tfp pilus assembly protein PilF</fullName>
    </submittedName>
</protein>
<organism evidence="1 2">
    <name type="scientific">Lentzea waywayandensis</name>
    <dbReference type="NCBI Taxonomy" id="84724"/>
    <lineage>
        <taxon>Bacteria</taxon>
        <taxon>Bacillati</taxon>
        <taxon>Actinomycetota</taxon>
        <taxon>Actinomycetes</taxon>
        <taxon>Pseudonocardiales</taxon>
        <taxon>Pseudonocardiaceae</taxon>
        <taxon>Lentzea</taxon>
    </lineage>
</organism>
<dbReference type="STRING" id="84724.SAMN04488564_102607"/>
<dbReference type="SMART" id="SM00028">
    <property type="entry name" value="TPR"/>
    <property type="match status" value="7"/>
</dbReference>
<evidence type="ECO:0000313" key="1">
    <source>
        <dbReference type="EMBL" id="SFR04767.1"/>
    </source>
</evidence>
<evidence type="ECO:0000313" key="2">
    <source>
        <dbReference type="Proteomes" id="UP000198583"/>
    </source>
</evidence>
<dbReference type="Proteomes" id="UP000198583">
    <property type="component" value="Unassembled WGS sequence"/>
</dbReference>
<sequence length="1450" mass="156711">MSAGPWADRPPWLVQVRRGPGQRAEGAGVLVTADHVLTCAHVVAEQQGNGAHPEPDGPVHVLFQYGDDERDNEELLADVVGWSGVDTGLDFAVLRLREGSVLPSRARPAPLANPFQVNGHSVGVCGYPSTGDDREQPWHGKITHSSDTEFTLEADGVLGFELERGFSGGPLWDNELGGVIGIVSQRMKARRPDSGVDAASIRLGTALRVDAIAKRWHGLPTLLGVTPWRLATLAATVRDEDRLPAVGEAGLNFFGIYPETPEYAARTELDAKLDAVLRESRHVVVTGEMKAGKSRSLAEAVRRFAADRTLIVPKEATAVAELANGPLPTTPAGAVVWLEHLERYLVPGGLDKDTLDRLCAHEPPITVVATMHSGKYLEYRKGTGPLGNLAKQLLDHVPDVGVRDRLDQADHAGAKAAYPRFDPVDARLGNQLFSGPTFEWMVTSGRDTSPVGWAVMMAAVEWRRTGADSPIPEADLRALVVHYLRDDEPEPDDKTFAEALSWAADAAIRRVGDAYVPENYLVGMVEREEVEVRPETWWHVARSPAVTPTDLLIVTHNAVRLGLPAELALAAADSARLRAGDPAVASWASLLCGQMEGARGDIAVARERLGEVISSGNAEVVAFAQIELGVIETQAGHEQEAEELLVAALASDSPHVRRLAKANLATIRWGQADLVAAEVMLEEVVASAGEAEPLAQAQLGAMLASQGLGHREQQSSTPQRRTGPVRLIQSVQEFSGLRATNLAQTNLGILKIDQGQADRARVLLEASLAANDPVIRPIASAGMGRLLLVEGDLDGADRYFDQAIESGEWNASGLAGVGKAAVAQHRGDFEGAVEELARVADEEHPHYGPMAAYMLGDLLRQLDNGALATEAYQAAIDSGHRDWSQAAKVGLAILWWTSGSEDARARELLDEVIGTGHRDNGPWAATVLGELLAERKQTEDARAAYQRAIDSQHTDWAVTAAVDLALLMWNQEDAGAEEVVPILRAAADSGHQHQAPRANELLGDILNATDDVEGARAAYLRTVESDHPFWSGAARVDLAILEVNEDSDTDRVVDLLDGACDSGFDIIVSTAHLLRGMIHHDREDFALARADLEIAAERAVDADVATQSTYWLTVLDLAANDRTEAFAHAEVLMRHLEEWSGIAPPPTDEPAEGVRILLRLIDHLYVLGLTDRSELLTELESSVDGLDPADRAGVRARSGRRLFQDERYAEAESVLRPLLAEELRWEDEAIVRRYLAALQVLAKPQPEATSLDAAWDVLTPFLDRTDPANGASALQLLGQIAVLRGRRERIAGRDAEAQRHFDEGAELLRRAESSAREQGDTDTADEALSDLERLPEAKGEARAALPPAAPAVAALEAAPEPAEPEKPSTEIWRLLGEVASAEGARHEAEHWLRRADQQNPRTELAFAVLELEAGEADAARTRVSSLLDRTLPADDRARADQLMADIDLLA</sequence>
<dbReference type="InterPro" id="IPR011990">
    <property type="entry name" value="TPR-like_helical_dom_sf"/>
</dbReference>
<accession>A0A1I6DH99</accession>
<keyword evidence="2" id="KW-1185">Reference proteome</keyword>
<name>A0A1I6DH99_9PSEU</name>
<reference evidence="2" key="1">
    <citation type="submission" date="2016-10" db="EMBL/GenBank/DDBJ databases">
        <authorList>
            <person name="Varghese N."/>
            <person name="Submissions S."/>
        </authorList>
    </citation>
    <scope>NUCLEOTIDE SEQUENCE [LARGE SCALE GENOMIC DNA]</scope>
    <source>
        <strain evidence="2">DSM 44232</strain>
    </source>
</reference>
<dbReference type="InterPro" id="IPR009003">
    <property type="entry name" value="Peptidase_S1_PA"/>
</dbReference>
<dbReference type="InterPro" id="IPR019734">
    <property type="entry name" value="TPR_rpt"/>
</dbReference>
<dbReference type="Gene3D" id="2.40.10.10">
    <property type="entry name" value="Trypsin-like serine proteases"/>
    <property type="match status" value="2"/>
</dbReference>
<dbReference type="RefSeq" id="WP_177320333.1">
    <property type="nucleotide sequence ID" value="NZ_FOYL01000002.1"/>
</dbReference>
<dbReference type="SUPFAM" id="SSF81901">
    <property type="entry name" value="HCP-like"/>
    <property type="match status" value="1"/>
</dbReference>
<gene>
    <name evidence="1" type="ORF">SAMN04488564_102607</name>
</gene>
<dbReference type="Pfam" id="PF13365">
    <property type="entry name" value="Trypsin_2"/>
    <property type="match status" value="1"/>
</dbReference>
<dbReference type="Gene3D" id="1.25.40.10">
    <property type="entry name" value="Tetratricopeptide repeat domain"/>
    <property type="match status" value="3"/>
</dbReference>
<dbReference type="InterPro" id="IPR043504">
    <property type="entry name" value="Peptidase_S1_PA_chymotrypsin"/>
</dbReference>
<proteinExistence type="predicted"/>
<dbReference type="SUPFAM" id="SSF50494">
    <property type="entry name" value="Trypsin-like serine proteases"/>
    <property type="match status" value="1"/>
</dbReference>